<dbReference type="PANTHER" id="PTHR38593:SF1">
    <property type="entry name" value="BLR2558 PROTEIN"/>
    <property type="match status" value="1"/>
</dbReference>
<protein>
    <submittedName>
        <fullName evidence="3">DUF4142 domain-containing protein</fullName>
    </submittedName>
</protein>
<gene>
    <name evidence="3" type="ORF">QOR41_05180</name>
</gene>
<dbReference type="PANTHER" id="PTHR38593">
    <property type="entry name" value="BLR2558 PROTEIN"/>
    <property type="match status" value="1"/>
</dbReference>
<organism evidence="3 4">
    <name type="scientific">Acinetobacter terrestris</name>
    <dbReference type="NCBI Taxonomy" id="2529843"/>
    <lineage>
        <taxon>Bacteria</taxon>
        <taxon>Pseudomonadati</taxon>
        <taxon>Pseudomonadota</taxon>
        <taxon>Gammaproteobacteria</taxon>
        <taxon>Moraxellales</taxon>
        <taxon>Moraxellaceae</taxon>
        <taxon>Acinetobacter</taxon>
        <taxon>Acinetobacter Taxon 24</taxon>
    </lineage>
</organism>
<keyword evidence="1" id="KW-0732">Signal</keyword>
<dbReference type="AlphaFoldDB" id="A0AAW6UPP1"/>
<feature type="signal peptide" evidence="1">
    <location>
        <begin position="1"/>
        <end position="28"/>
    </location>
</feature>
<evidence type="ECO:0000259" key="2">
    <source>
        <dbReference type="Pfam" id="PF13628"/>
    </source>
</evidence>
<name>A0AAW6UPP1_9GAMM</name>
<comment type="caution">
    <text evidence="3">The sequence shown here is derived from an EMBL/GenBank/DDBJ whole genome shotgun (WGS) entry which is preliminary data.</text>
</comment>
<evidence type="ECO:0000256" key="1">
    <source>
        <dbReference type="SAM" id="SignalP"/>
    </source>
</evidence>
<accession>A0AAW6UPP1</accession>
<dbReference type="InterPro" id="IPR025419">
    <property type="entry name" value="DUF4142"/>
</dbReference>
<evidence type="ECO:0000313" key="4">
    <source>
        <dbReference type="Proteomes" id="UP001241935"/>
    </source>
</evidence>
<feature type="chain" id="PRO_5043801327" evidence="1">
    <location>
        <begin position="29"/>
        <end position="198"/>
    </location>
</feature>
<proteinExistence type="predicted"/>
<dbReference type="Pfam" id="PF13628">
    <property type="entry name" value="DUF4142"/>
    <property type="match status" value="1"/>
</dbReference>
<dbReference type="RefSeq" id="WP_284066573.1">
    <property type="nucleotide sequence ID" value="NZ_JASKNE010000001.1"/>
</dbReference>
<reference evidence="3" key="1">
    <citation type="submission" date="2023-04" db="EMBL/GenBank/DDBJ databases">
        <title>The environmental microbiomes in feedlot watering bowls are a reservoir of florfenicol resistance for bovine respiratory disease pathogens.</title>
        <authorList>
            <person name="Kos D.W."/>
            <person name="Ruzzini A.C."/>
            <person name="Schreiner B."/>
            <person name="Jelinski M.D."/>
        </authorList>
    </citation>
    <scope>NUCLEOTIDE SEQUENCE</scope>
    <source>
        <strain evidence="3">WB3</strain>
    </source>
</reference>
<dbReference type="Proteomes" id="UP001241935">
    <property type="component" value="Unassembled WGS sequence"/>
</dbReference>
<sequence length="198" mass="21797">MKAITMKKMINCVAVSGLLSFAACQTMAATAQQPTNDSKNQSKMSHDSHENLTDSQVIKVVSTANNGEIKQAKTALPKLKMDEVRKYAQLMINQHSANEKKGQALASRLKLTPQASNTSKALQNDSDQVVNKLNQSSSATDKEYMTSQVEVHRKVLMTIEKQLIPNAKNAELKTMLAQTRTAVAKHLQMAEQIVAKMK</sequence>
<evidence type="ECO:0000313" key="3">
    <source>
        <dbReference type="EMBL" id="MDK1683236.1"/>
    </source>
</evidence>
<dbReference type="EMBL" id="JASKNE010000001">
    <property type="protein sequence ID" value="MDK1683236.1"/>
    <property type="molecule type" value="Genomic_DNA"/>
</dbReference>
<dbReference type="PROSITE" id="PS51257">
    <property type="entry name" value="PROKAR_LIPOPROTEIN"/>
    <property type="match status" value="1"/>
</dbReference>
<feature type="domain" description="DUF4142" evidence="2">
    <location>
        <begin position="53"/>
        <end position="193"/>
    </location>
</feature>